<accession>A0ACB7FJJ7</accession>
<evidence type="ECO:0000313" key="2">
    <source>
        <dbReference type="Proteomes" id="UP000805704"/>
    </source>
</evidence>
<protein>
    <submittedName>
        <fullName evidence="1">Uncharacterized protein</fullName>
    </submittedName>
</protein>
<sequence length="285" mass="31838">MEIYQHNRTFQENSTVDNLGDLVWYLLPIVVTVPPMGLPMNAPVIRLLLGKPGICSTSEILTLNLALIDTLFCFMLLAEYIHFVCSQTVEAANFLAWGLNQAGGPMMLCLLSLDSYMAVCHPLVFLRLKNPNLRVSLCLVVNAFAASCCCLVKVNARFKWNVIMAILSTTTVTISTCNILILKSLRRSGPSRKDIHPVKKRAFKIVLTAFVLINFHYISPLVFYLLTQIFPEQFSAISIITCLCYLNVSVSSLIQPLSYLVRTKQLPRMRCHCGSSAKEETVVSV</sequence>
<keyword evidence="2" id="KW-1185">Reference proteome</keyword>
<comment type="caution">
    <text evidence="1">The sequence shown here is derived from an EMBL/GenBank/DDBJ whole genome shotgun (WGS) entry which is preliminary data.</text>
</comment>
<dbReference type="Proteomes" id="UP000805704">
    <property type="component" value="Chromosome 1"/>
</dbReference>
<proteinExistence type="predicted"/>
<name>A0ACB7FJJ7_NIBAL</name>
<reference evidence="1" key="1">
    <citation type="submission" date="2020-04" db="EMBL/GenBank/DDBJ databases">
        <title>A chromosome-scale assembly and high-density genetic map of the yellow drum (Nibea albiflora) genome.</title>
        <authorList>
            <person name="Xu D."/>
            <person name="Zhang W."/>
            <person name="Chen R."/>
            <person name="Tan P."/>
            <person name="Wang L."/>
            <person name="Song H."/>
            <person name="Tian L."/>
            <person name="Zhu Q."/>
            <person name="Wang B."/>
        </authorList>
    </citation>
    <scope>NUCLEOTIDE SEQUENCE</scope>
    <source>
        <strain evidence="1">ZJHYS-2018</strain>
    </source>
</reference>
<dbReference type="EMBL" id="CM024789">
    <property type="protein sequence ID" value="KAG8014582.1"/>
    <property type="molecule type" value="Genomic_DNA"/>
</dbReference>
<gene>
    <name evidence="1" type="ORF">GBF38_003124</name>
</gene>
<evidence type="ECO:0000313" key="1">
    <source>
        <dbReference type="EMBL" id="KAG8014582.1"/>
    </source>
</evidence>
<organism evidence="1 2">
    <name type="scientific">Nibea albiflora</name>
    <name type="common">Yellow drum</name>
    <name type="synonym">Corvina albiflora</name>
    <dbReference type="NCBI Taxonomy" id="240163"/>
    <lineage>
        <taxon>Eukaryota</taxon>
        <taxon>Metazoa</taxon>
        <taxon>Chordata</taxon>
        <taxon>Craniata</taxon>
        <taxon>Vertebrata</taxon>
        <taxon>Euteleostomi</taxon>
        <taxon>Actinopterygii</taxon>
        <taxon>Neopterygii</taxon>
        <taxon>Teleostei</taxon>
        <taxon>Neoteleostei</taxon>
        <taxon>Acanthomorphata</taxon>
        <taxon>Eupercaria</taxon>
        <taxon>Sciaenidae</taxon>
        <taxon>Nibea</taxon>
    </lineage>
</organism>